<dbReference type="OrthoDB" id="5178125at2"/>
<evidence type="ECO:0000256" key="3">
    <source>
        <dbReference type="RuleBase" id="RU000363"/>
    </source>
</evidence>
<protein>
    <submittedName>
        <fullName evidence="5">Short-subunit dehydrogenase</fullName>
    </submittedName>
</protein>
<evidence type="ECO:0000256" key="2">
    <source>
        <dbReference type="ARBA" id="ARBA00023002"/>
    </source>
</evidence>
<dbReference type="Proteomes" id="UP000278962">
    <property type="component" value="Unassembled WGS sequence"/>
</dbReference>
<dbReference type="PRINTS" id="PR00081">
    <property type="entry name" value="GDHRDH"/>
</dbReference>
<dbReference type="GO" id="GO:0016020">
    <property type="term" value="C:membrane"/>
    <property type="evidence" value="ECO:0007669"/>
    <property type="project" value="TreeGrafter"/>
</dbReference>
<dbReference type="InterPro" id="IPR020904">
    <property type="entry name" value="Sc_DH/Rdtase_CS"/>
</dbReference>
<dbReference type="PANTHER" id="PTHR44196">
    <property type="entry name" value="DEHYDROGENASE/REDUCTASE SDR FAMILY MEMBER 7B"/>
    <property type="match status" value="1"/>
</dbReference>
<evidence type="ECO:0000313" key="6">
    <source>
        <dbReference type="Proteomes" id="UP000278962"/>
    </source>
</evidence>
<dbReference type="Pfam" id="PF00106">
    <property type="entry name" value="adh_short"/>
    <property type="match status" value="1"/>
</dbReference>
<evidence type="ECO:0000256" key="1">
    <source>
        <dbReference type="ARBA" id="ARBA00006484"/>
    </source>
</evidence>
<comment type="caution">
    <text evidence="5">The sequence shown here is derived from an EMBL/GenBank/DDBJ whole genome shotgun (WGS) entry which is preliminary data.</text>
</comment>
<sequence>MNLDGARVLLTGATGGLGQAIARALHARGASLVLTGRRADVLEPLASEVGGRAVASDLADPSAVDALLAEAGEVDVLVANAGLPGSGGLHSFSVEEIDRALTVNLRAPMLLAQALSPRMVERGRGHLLFMSSLAGKAGAPGSSVYAATKFGLRGFGLALREDLADKGVGVSVVLPGFIREAGMFAESGAKLPPFVGTKRPEDVSRAVVKAIELNRAEIDVAPVALRAGTLLASVAPGPVGSVQRKLGAVKTSEAIGRGQTSKR</sequence>
<dbReference type="PRINTS" id="PR00080">
    <property type="entry name" value="SDRFAMILY"/>
</dbReference>
<keyword evidence="6" id="KW-1185">Reference proteome</keyword>
<comment type="similarity">
    <text evidence="1 3">Belongs to the short-chain dehydrogenases/reductases (SDR) family.</text>
</comment>
<dbReference type="SUPFAM" id="SSF51735">
    <property type="entry name" value="NAD(P)-binding Rossmann-fold domains"/>
    <property type="match status" value="1"/>
</dbReference>
<accession>A0A660L1Z5</accession>
<dbReference type="Gene3D" id="3.40.50.720">
    <property type="entry name" value="NAD(P)-binding Rossmann-like Domain"/>
    <property type="match status" value="1"/>
</dbReference>
<evidence type="ECO:0000259" key="4">
    <source>
        <dbReference type="SMART" id="SM00822"/>
    </source>
</evidence>
<keyword evidence="2" id="KW-0560">Oxidoreductase</keyword>
<reference evidence="5 6" key="1">
    <citation type="submission" date="2018-10" db="EMBL/GenBank/DDBJ databases">
        <title>Genomic Encyclopedia of Archaeal and Bacterial Type Strains, Phase II (KMG-II): from individual species to whole genera.</title>
        <authorList>
            <person name="Goeker M."/>
        </authorList>
    </citation>
    <scope>NUCLEOTIDE SEQUENCE [LARGE SCALE GENOMIC DNA]</scope>
    <source>
        <strain evidence="5 6">DSM 14954</strain>
    </source>
</reference>
<name>A0A660L1Z5_9ACTN</name>
<gene>
    <name evidence="5" type="ORF">C8N24_5470</name>
</gene>
<dbReference type="PANTHER" id="PTHR44196:SF1">
    <property type="entry name" value="DEHYDROGENASE_REDUCTASE SDR FAMILY MEMBER 7B"/>
    <property type="match status" value="1"/>
</dbReference>
<proteinExistence type="inferred from homology"/>
<dbReference type="GO" id="GO:0016491">
    <property type="term" value="F:oxidoreductase activity"/>
    <property type="evidence" value="ECO:0007669"/>
    <property type="project" value="UniProtKB-KW"/>
</dbReference>
<dbReference type="EMBL" id="RBIL01000002">
    <property type="protein sequence ID" value="RKQ87448.1"/>
    <property type="molecule type" value="Genomic_DNA"/>
</dbReference>
<dbReference type="SMART" id="SM00822">
    <property type="entry name" value="PKS_KR"/>
    <property type="match status" value="1"/>
</dbReference>
<evidence type="ECO:0000313" key="5">
    <source>
        <dbReference type="EMBL" id="RKQ87448.1"/>
    </source>
</evidence>
<feature type="domain" description="Ketoreductase" evidence="4">
    <location>
        <begin position="6"/>
        <end position="181"/>
    </location>
</feature>
<dbReference type="PROSITE" id="PS00061">
    <property type="entry name" value="ADH_SHORT"/>
    <property type="match status" value="1"/>
</dbReference>
<dbReference type="AlphaFoldDB" id="A0A660L1Z5"/>
<dbReference type="InterPro" id="IPR057326">
    <property type="entry name" value="KR_dom"/>
</dbReference>
<organism evidence="5 6">
    <name type="scientific">Solirubrobacter pauli</name>
    <dbReference type="NCBI Taxonomy" id="166793"/>
    <lineage>
        <taxon>Bacteria</taxon>
        <taxon>Bacillati</taxon>
        <taxon>Actinomycetota</taxon>
        <taxon>Thermoleophilia</taxon>
        <taxon>Solirubrobacterales</taxon>
        <taxon>Solirubrobacteraceae</taxon>
        <taxon>Solirubrobacter</taxon>
    </lineage>
</organism>
<dbReference type="InterPro" id="IPR002347">
    <property type="entry name" value="SDR_fam"/>
</dbReference>
<dbReference type="InterPro" id="IPR036291">
    <property type="entry name" value="NAD(P)-bd_dom_sf"/>
</dbReference>
<dbReference type="RefSeq" id="WP_121256016.1">
    <property type="nucleotide sequence ID" value="NZ_RBIL01000002.1"/>
</dbReference>